<keyword evidence="1" id="KW-1133">Transmembrane helix</keyword>
<dbReference type="GeneID" id="96997186"/>
<proteinExistence type="predicted"/>
<dbReference type="Pfam" id="PF11457">
    <property type="entry name" value="DUF3021"/>
    <property type="match status" value="1"/>
</dbReference>
<reference evidence="2" key="2">
    <citation type="submission" date="2021-09" db="EMBL/GenBank/DDBJ databases">
        <authorList>
            <person name="Gilroy R."/>
        </authorList>
    </citation>
    <scope>NUCLEOTIDE SEQUENCE</scope>
    <source>
        <strain evidence="2">CHK149-3286</strain>
    </source>
</reference>
<sequence>MQYIYPCSNRLKFLPIAILFGWYPLYISAILMFTFIFNIIYFFMWYINYSKAKKMVAAINNVLKSEHNK</sequence>
<protein>
    <submittedName>
        <fullName evidence="2">DUF3021 domain-containing protein</fullName>
    </submittedName>
</protein>
<dbReference type="Proteomes" id="UP000706163">
    <property type="component" value="Unassembled WGS sequence"/>
</dbReference>
<evidence type="ECO:0000313" key="3">
    <source>
        <dbReference type="Proteomes" id="UP000706163"/>
    </source>
</evidence>
<evidence type="ECO:0000256" key="1">
    <source>
        <dbReference type="SAM" id="Phobius"/>
    </source>
</evidence>
<dbReference type="AlphaFoldDB" id="A0A921GZ69"/>
<dbReference type="RefSeq" id="WP_158260842.1">
    <property type="nucleotide sequence ID" value="NZ_BKAQ01000013.1"/>
</dbReference>
<feature type="transmembrane region" description="Helical" evidence="1">
    <location>
        <begin position="20"/>
        <end position="47"/>
    </location>
</feature>
<name>A0A921GZ69_9STAP</name>
<accession>A0A921GZ69</accession>
<dbReference type="EMBL" id="DYVT01000076">
    <property type="protein sequence ID" value="HJF68036.1"/>
    <property type="molecule type" value="Genomic_DNA"/>
</dbReference>
<comment type="caution">
    <text evidence="2">The sequence shown here is derived from an EMBL/GenBank/DDBJ whole genome shotgun (WGS) entry which is preliminary data.</text>
</comment>
<keyword evidence="1" id="KW-0472">Membrane</keyword>
<reference evidence="2" key="1">
    <citation type="journal article" date="2021" name="PeerJ">
        <title>Extensive microbial diversity within the chicken gut microbiome revealed by metagenomics and culture.</title>
        <authorList>
            <person name="Gilroy R."/>
            <person name="Ravi A."/>
            <person name="Getino M."/>
            <person name="Pursley I."/>
            <person name="Horton D.L."/>
            <person name="Alikhan N.F."/>
            <person name="Baker D."/>
            <person name="Gharbi K."/>
            <person name="Hall N."/>
            <person name="Watson M."/>
            <person name="Adriaenssens E.M."/>
            <person name="Foster-Nyarko E."/>
            <person name="Jarju S."/>
            <person name="Secka A."/>
            <person name="Antonio M."/>
            <person name="Oren A."/>
            <person name="Chaudhuri R.R."/>
            <person name="La Ragione R."/>
            <person name="Hildebrand F."/>
            <person name="Pallen M.J."/>
        </authorList>
    </citation>
    <scope>NUCLEOTIDE SEQUENCE</scope>
    <source>
        <strain evidence="2">CHK149-3286</strain>
    </source>
</reference>
<keyword evidence="1" id="KW-0812">Transmembrane</keyword>
<dbReference type="InterPro" id="IPR021560">
    <property type="entry name" value="DUF3021"/>
</dbReference>
<gene>
    <name evidence="2" type="ORF">K8V85_06960</name>
</gene>
<evidence type="ECO:0000313" key="2">
    <source>
        <dbReference type="EMBL" id="HJF68036.1"/>
    </source>
</evidence>
<organism evidence="2 3">
    <name type="scientific">Staphylococcus kloosii</name>
    <dbReference type="NCBI Taxonomy" id="29384"/>
    <lineage>
        <taxon>Bacteria</taxon>
        <taxon>Bacillati</taxon>
        <taxon>Bacillota</taxon>
        <taxon>Bacilli</taxon>
        <taxon>Bacillales</taxon>
        <taxon>Staphylococcaceae</taxon>
        <taxon>Staphylococcus</taxon>
    </lineage>
</organism>